<reference evidence="3" key="1">
    <citation type="submission" date="2021-03" db="EMBL/GenBank/DDBJ databases">
        <authorList>
            <person name="Tagirdzhanova G."/>
        </authorList>
    </citation>
    <scope>NUCLEOTIDE SEQUENCE</scope>
</reference>
<evidence type="ECO:0000256" key="2">
    <source>
        <dbReference type="SAM" id="Phobius"/>
    </source>
</evidence>
<gene>
    <name evidence="3" type="ORF">ALECFALPRED_004718</name>
</gene>
<keyword evidence="4" id="KW-1185">Reference proteome</keyword>
<feature type="transmembrane region" description="Helical" evidence="2">
    <location>
        <begin position="173"/>
        <end position="190"/>
    </location>
</feature>
<accession>A0A8H3FTT1</accession>
<proteinExistence type="predicted"/>
<evidence type="ECO:0000313" key="3">
    <source>
        <dbReference type="EMBL" id="CAF9930738.1"/>
    </source>
</evidence>
<organism evidence="3 4">
    <name type="scientific">Alectoria fallacina</name>
    <dbReference type="NCBI Taxonomy" id="1903189"/>
    <lineage>
        <taxon>Eukaryota</taxon>
        <taxon>Fungi</taxon>
        <taxon>Dikarya</taxon>
        <taxon>Ascomycota</taxon>
        <taxon>Pezizomycotina</taxon>
        <taxon>Lecanoromycetes</taxon>
        <taxon>OSLEUM clade</taxon>
        <taxon>Lecanoromycetidae</taxon>
        <taxon>Lecanorales</taxon>
        <taxon>Lecanorineae</taxon>
        <taxon>Parmeliaceae</taxon>
        <taxon>Alectoria</taxon>
    </lineage>
</organism>
<keyword evidence="2" id="KW-0472">Membrane</keyword>
<protein>
    <submittedName>
        <fullName evidence="3">Uncharacterized protein</fullName>
    </submittedName>
</protein>
<dbReference type="Proteomes" id="UP000664203">
    <property type="component" value="Unassembled WGS sequence"/>
</dbReference>
<evidence type="ECO:0000256" key="1">
    <source>
        <dbReference type="SAM" id="MobiDB-lite"/>
    </source>
</evidence>
<keyword evidence="2" id="KW-0812">Transmembrane</keyword>
<name>A0A8H3FTT1_9LECA</name>
<dbReference type="OrthoDB" id="10319955at2759"/>
<comment type="caution">
    <text evidence="3">The sequence shown here is derived from an EMBL/GenBank/DDBJ whole genome shotgun (WGS) entry which is preliminary data.</text>
</comment>
<evidence type="ECO:0000313" key="4">
    <source>
        <dbReference type="Proteomes" id="UP000664203"/>
    </source>
</evidence>
<feature type="region of interest" description="Disordered" evidence="1">
    <location>
        <begin position="290"/>
        <end position="317"/>
    </location>
</feature>
<keyword evidence="2" id="KW-1133">Transmembrane helix</keyword>
<dbReference type="EMBL" id="CAJPDR010000292">
    <property type="protein sequence ID" value="CAF9930738.1"/>
    <property type="molecule type" value="Genomic_DNA"/>
</dbReference>
<sequence length="317" mass="35188">MAAVVPRNHAVSNVSTVAVMHFISCYLPNSDIDQSLAIIQREARTHNVQAHSLTLMYRGRARTIVHTARMLIFGLKLGAGWLQMWWTQAGKPNTFPLYRPLVDGSSPVTGSLNRPEIEVTKALALITTLSTLNDLSTRSCPTQPNVTTNVYALETYQPAASTESSSCYSGSQIVGIFCACVVPLALMIWVRSLPLKSKVKTTPDLSHHPMVVTVDEEIEYTARPLTLSQSIDSDSEDSEGGGVRLPAPAEKQLSIFGNRSVRTDPSGDAVSFPSTLRGGRRNVSVHWHKEHAKEVKEHERYEKRKRMTKDWRLRPVD</sequence>
<dbReference type="AlphaFoldDB" id="A0A8H3FTT1"/>
<feature type="compositionally biased region" description="Basic and acidic residues" evidence="1">
    <location>
        <begin position="291"/>
        <end position="317"/>
    </location>
</feature>